<evidence type="ECO:0000256" key="10">
    <source>
        <dbReference type="SAM" id="SignalP"/>
    </source>
</evidence>
<dbReference type="Pfam" id="PF00069">
    <property type="entry name" value="Pkinase"/>
    <property type="match status" value="1"/>
</dbReference>
<reference evidence="12 13" key="1">
    <citation type="submission" date="2022-01" db="EMBL/GenBank/DDBJ databases">
        <authorList>
            <person name="Xiong W."/>
            <person name="Schranz E."/>
        </authorList>
    </citation>
    <scope>NUCLEOTIDE SEQUENCE [LARGE SCALE GENOMIC DNA]</scope>
</reference>
<evidence type="ECO:0000256" key="4">
    <source>
        <dbReference type="ARBA" id="ARBA00022692"/>
    </source>
</evidence>
<dbReference type="EMBL" id="CAKMRJ010003711">
    <property type="protein sequence ID" value="CAH1434588.1"/>
    <property type="molecule type" value="Genomic_DNA"/>
</dbReference>
<dbReference type="GO" id="GO:0005524">
    <property type="term" value="F:ATP binding"/>
    <property type="evidence" value="ECO:0007669"/>
    <property type="project" value="InterPro"/>
</dbReference>
<dbReference type="Pfam" id="PF00560">
    <property type="entry name" value="LRR_1"/>
    <property type="match status" value="1"/>
</dbReference>
<sequence>MLSPAFLLSIFLILCNSHFIVHVASLNDEGYTLLTFKQLITQDPEGSLNNWNYSDETPCSWNGIACKELKVISVSIPKKKLLGFISPVLGSLSELRHVNLRSNKFMGALPIELFRAEKLQSLVLYGNSLSGSLPDEISRLSYLQTLDLSSNFFNGSIPISLIQYFGNLSNLQGTVDLSHNFFNGSIPSSLGNLPEKVYIDLTYNNLTGPIPQNGALVNRGPTAFIGNTGLCGPPLKNLCSPNDASSPSSFPYLPTNNPSDSSPEKGRKGLSKSGVIAIIVSDVIGICLIGLILSYCYSRICFCGRKKHGNEKKGKGRNECLCFRKDESETLSEHVEQYDLVALDSQLGFDLDELLKASAFVLGKSGIGIVYKVVLEDGVTLAVRRLGEGGSQRFKEFQTEVEAIGKIKHPNIVTLKAYYWSVDEKLLIYDYIPNGNLGTAIHGKSGVPSFVPLAWSARLKIMRGAAKGVVYLHEFSPKKYVHGDLKPSNILLDSNMEAQISDFGLSRLANIAGGSTPAVQSTRVVSEVASNTTPTAATSNTPATQYQAPEAFKVVKPSQKWDVYSFGVVLLEMITGKPPVVAVGAEEMDLVHWIQMCIEEKKPVSDVLDPGLGQDVDKEEAIIAVLKIAMGCTQSNPERRPSMRHVAEVLDRLGQD</sequence>
<gene>
    <name evidence="12" type="ORF">LVIROSA_LOCUS21096</name>
</gene>
<dbReference type="GO" id="GO:0004672">
    <property type="term" value="F:protein kinase activity"/>
    <property type="evidence" value="ECO:0007669"/>
    <property type="project" value="InterPro"/>
</dbReference>
<protein>
    <recommendedName>
        <fullName evidence="11">Protein kinase domain-containing protein</fullName>
    </recommendedName>
</protein>
<dbReference type="PANTHER" id="PTHR48007">
    <property type="entry name" value="LEUCINE-RICH REPEAT RECEPTOR-LIKE PROTEIN KINASE PXC1"/>
    <property type="match status" value="1"/>
</dbReference>
<dbReference type="Gene3D" id="1.10.510.10">
    <property type="entry name" value="Transferase(Phosphotransferase) domain 1"/>
    <property type="match status" value="1"/>
</dbReference>
<keyword evidence="8 9" id="KW-0472">Membrane</keyword>
<dbReference type="InterPro" id="IPR032675">
    <property type="entry name" value="LRR_dom_sf"/>
</dbReference>
<name>A0AAU9N2J8_9ASTR</name>
<dbReference type="Gene3D" id="3.80.10.10">
    <property type="entry name" value="Ribonuclease Inhibitor"/>
    <property type="match status" value="2"/>
</dbReference>
<comment type="subcellular location">
    <subcellularLocation>
        <location evidence="1">Membrane</location>
    </subcellularLocation>
</comment>
<organism evidence="12 13">
    <name type="scientific">Lactuca virosa</name>
    <dbReference type="NCBI Taxonomy" id="75947"/>
    <lineage>
        <taxon>Eukaryota</taxon>
        <taxon>Viridiplantae</taxon>
        <taxon>Streptophyta</taxon>
        <taxon>Embryophyta</taxon>
        <taxon>Tracheophyta</taxon>
        <taxon>Spermatophyta</taxon>
        <taxon>Magnoliopsida</taxon>
        <taxon>eudicotyledons</taxon>
        <taxon>Gunneridae</taxon>
        <taxon>Pentapetalae</taxon>
        <taxon>asterids</taxon>
        <taxon>campanulids</taxon>
        <taxon>Asterales</taxon>
        <taxon>Asteraceae</taxon>
        <taxon>Cichorioideae</taxon>
        <taxon>Cichorieae</taxon>
        <taxon>Lactucinae</taxon>
        <taxon>Lactuca</taxon>
    </lineage>
</organism>
<feature type="signal peptide" evidence="10">
    <location>
        <begin position="1"/>
        <end position="17"/>
    </location>
</feature>
<evidence type="ECO:0000256" key="5">
    <source>
        <dbReference type="ARBA" id="ARBA00022729"/>
    </source>
</evidence>
<evidence type="ECO:0000256" key="9">
    <source>
        <dbReference type="SAM" id="Phobius"/>
    </source>
</evidence>
<dbReference type="InterPro" id="IPR013210">
    <property type="entry name" value="LRR_N_plant-typ"/>
</dbReference>
<keyword evidence="7 9" id="KW-1133">Transmembrane helix</keyword>
<dbReference type="SUPFAM" id="SSF52058">
    <property type="entry name" value="L domain-like"/>
    <property type="match status" value="1"/>
</dbReference>
<dbReference type="InterPro" id="IPR008271">
    <property type="entry name" value="Ser/Thr_kinase_AS"/>
</dbReference>
<dbReference type="InterPro" id="IPR000719">
    <property type="entry name" value="Prot_kinase_dom"/>
</dbReference>
<dbReference type="GO" id="GO:0016020">
    <property type="term" value="C:membrane"/>
    <property type="evidence" value="ECO:0007669"/>
    <property type="project" value="UniProtKB-SubCell"/>
</dbReference>
<feature type="chain" id="PRO_5043672854" description="Protein kinase domain-containing protein" evidence="10">
    <location>
        <begin position="18"/>
        <end position="656"/>
    </location>
</feature>
<evidence type="ECO:0000313" key="12">
    <source>
        <dbReference type="EMBL" id="CAH1434588.1"/>
    </source>
</evidence>
<feature type="transmembrane region" description="Helical" evidence="9">
    <location>
        <begin position="275"/>
        <end position="297"/>
    </location>
</feature>
<evidence type="ECO:0000256" key="2">
    <source>
        <dbReference type="ARBA" id="ARBA00008684"/>
    </source>
</evidence>
<dbReference type="InterPro" id="IPR011009">
    <property type="entry name" value="Kinase-like_dom_sf"/>
</dbReference>
<keyword evidence="4 9" id="KW-0812">Transmembrane</keyword>
<comment type="similarity">
    <text evidence="2">Belongs to the protein kinase superfamily. Ser/Thr protein kinase family.</text>
</comment>
<dbReference type="InterPro" id="IPR046959">
    <property type="entry name" value="PRK1-6/SRF4-like"/>
</dbReference>
<dbReference type="PANTHER" id="PTHR48007:SF83">
    <property type="entry name" value="PROTEIN KINASE DOMAIN-CONTAINING PROTEIN"/>
    <property type="match status" value="1"/>
</dbReference>
<dbReference type="PROSITE" id="PS50011">
    <property type="entry name" value="PROTEIN_KINASE_DOM"/>
    <property type="match status" value="1"/>
</dbReference>
<dbReference type="FunFam" id="3.80.10.10:FF:000400">
    <property type="entry name" value="Nuclear pore complex protein NUP107"/>
    <property type="match status" value="1"/>
</dbReference>
<evidence type="ECO:0000313" key="13">
    <source>
        <dbReference type="Proteomes" id="UP001157418"/>
    </source>
</evidence>
<dbReference type="FunFam" id="3.30.200.20:FF:000467">
    <property type="entry name" value="Leucine-rich repeat receptor-like protein kinase"/>
    <property type="match status" value="1"/>
</dbReference>
<keyword evidence="6" id="KW-0677">Repeat</keyword>
<dbReference type="SUPFAM" id="SSF56112">
    <property type="entry name" value="Protein kinase-like (PK-like)"/>
    <property type="match status" value="1"/>
</dbReference>
<evidence type="ECO:0000256" key="1">
    <source>
        <dbReference type="ARBA" id="ARBA00004370"/>
    </source>
</evidence>
<keyword evidence="3" id="KW-0433">Leucine-rich repeat</keyword>
<proteinExistence type="inferred from homology"/>
<evidence type="ECO:0000256" key="6">
    <source>
        <dbReference type="ARBA" id="ARBA00022737"/>
    </source>
</evidence>
<dbReference type="Pfam" id="PF13855">
    <property type="entry name" value="LRR_8"/>
    <property type="match status" value="1"/>
</dbReference>
<keyword evidence="13" id="KW-1185">Reference proteome</keyword>
<evidence type="ECO:0000256" key="7">
    <source>
        <dbReference type="ARBA" id="ARBA00022989"/>
    </source>
</evidence>
<dbReference type="SMART" id="SM00220">
    <property type="entry name" value="S_TKc"/>
    <property type="match status" value="1"/>
</dbReference>
<evidence type="ECO:0000256" key="8">
    <source>
        <dbReference type="ARBA" id="ARBA00023136"/>
    </source>
</evidence>
<evidence type="ECO:0000256" key="3">
    <source>
        <dbReference type="ARBA" id="ARBA00022614"/>
    </source>
</evidence>
<feature type="domain" description="Protein kinase" evidence="11">
    <location>
        <begin position="356"/>
        <end position="653"/>
    </location>
</feature>
<evidence type="ECO:0000259" key="11">
    <source>
        <dbReference type="PROSITE" id="PS50011"/>
    </source>
</evidence>
<dbReference type="Pfam" id="PF08263">
    <property type="entry name" value="LRRNT_2"/>
    <property type="match status" value="1"/>
</dbReference>
<dbReference type="PROSITE" id="PS00108">
    <property type="entry name" value="PROTEIN_KINASE_ST"/>
    <property type="match status" value="1"/>
</dbReference>
<dbReference type="Gene3D" id="3.30.200.20">
    <property type="entry name" value="Phosphorylase Kinase, domain 1"/>
    <property type="match status" value="1"/>
</dbReference>
<comment type="caution">
    <text evidence="12">The sequence shown here is derived from an EMBL/GenBank/DDBJ whole genome shotgun (WGS) entry which is preliminary data.</text>
</comment>
<dbReference type="InterPro" id="IPR001611">
    <property type="entry name" value="Leu-rich_rpt"/>
</dbReference>
<dbReference type="Proteomes" id="UP001157418">
    <property type="component" value="Unassembled WGS sequence"/>
</dbReference>
<accession>A0AAU9N2J8</accession>
<dbReference type="AlphaFoldDB" id="A0AAU9N2J8"/>
<keyword evidence="5 10" id="KW-0732">Signal</keyword>
<dbReference type="CDD" id="cd14066">
    <property type="entry name" value="STKc_IRAK"/>
    <property type="match status" value="1"/>
</dbReference>